<dbReference type="SUPFAM" id="SSF53271">
    <property type="entry name" value="PRTase-like"/>
    <property type="match status" value="1"/>
</dbReference>
<dbReference type="CDD" id="cd06223">
    <property type="entry name" value="PRTases_typeI"/>
    <property type="match status" value="1"/>
</dbReference>
<dbReference type="Gene3D" id="3.30.1310.20">
    <property type="entry name" value="PRTase-like"/>
    <property type="match status" value="1"/>
</dbReference>
<dbReference type="Proteomes" id="UP001060414">
    <property type="component" value="Chromosome"/>
</dbReference>
<dbReference type="Gene3D" id="3.40.50.2020">
    <property type="match status" value="1"/>
</dbReference>
<name>A0ABY5ZLR9_9BACT</name>
<sequence>MGGQNLFDLKELRERLQIFRDRAHAGEVLAGMLTALKSHDPLVLGIPAGGVPVAERVAARLGCPLDVAVVSKITLPWNTEAGYGAVAFDGTVRINEDLLPHLDLSPEQVQKDIQTTRDKVQGRVQLFRGTRPFPAVIGRAVILVDDGLASGFTLLTAVEALRNAGADNLSVAVPTAHEKSLARVAPLVEALYCANVRSGWSFAVAEAYQLWYDVTAEEARRLITGYTQ</sequence>
<gene>
    <name evidence="2" type="ORF">L9S41_10870</name>
</gene>
<evidence type="ECO:0000313" key="3">
    <source>
        <dbReference type="Proteomes" id="UP001060414"/>
    </source>
</evidence>
<dbReference type="EMBL" id="CP092109">
    <property type="protein sequence ID" value="UWZ78201.1"/>
    <property type="molecule type" value="Genomic_DNA"/>
</dbReference>
<dbReference type="InterPro" id="IPR000836">
    <property type="entry name" value="PRTase_dom"/>
</dbReference>
<reference evidence="2" key="1">
    <citation type="journal article" date="2022" name="Environ. Microbiol.">
        <title>Geoalkalibacter halelectricus SAP #1 sp. nov. possessing extracellular electron transfer and mineral#reducing capabilities from a haloalkaline environment.</title>
        <authorList>
            <person name="Yadav S."/>
            <person name="Singh R."/>
            <person name="Sundharam S.S."/>
            <person name="Chaudhary S."/>
            <person name="Krishnamurthi S."/>
            <person name="Patil S.A."/>
        </authorList>
    </citation>
    <scope>NUCLEOTIDE SEQUENCE</scope>
    <source>
        <strain evidence="2">SAP-1</strain>
    </source>
</reference>
<keyword evidence="3" id="KW-1185">Reference proteome</keyword>
<organism evidence="2 3">
    <name type="scientific">Geoalkalibacter halelectricus</name>
    <dbReference type="NCBI Taxonomy" id="2847045"/>
    <lineage>
        <taxon>Bacteria</taxon>
        <taxon>Pseudomonadati</taxon>
        <taxon>Thermodesulfobacteriota</taxon>
        <taxon>Desulfuromonadia</taxon>
        <taxon>Desulfuromonadales</taxon>
        <taxon>Geoalkalibacteraceae</taxon>
        <taxon>Geoalkalibacter</taxon>
    </lineage>
</organism>
<proteinExistence type="predicted"/>
<evidence type="ECO:0000313" key="2">
    <source>
        <dbReference type="EMBL" id="UWZ78201.1"/>
    </source>
</evidence>
<dbReference type="RefSeq" id="WP_260746550.1">
    <property type="nucleotide sequence ID" value="NZ_CP092109.1"/>
</dbReference>
<feature type="domain" description="Phosphoribosyltransferase" evidence="1">
    <location>
        <begin position="107"/>
        <end position="182"/>
    </location>
</feature>
<accession>A0ABY5ZLR9</accession>
<dbReference type="Pfam" id="PF00156">
    <property type="entry name" value="Pribosyltran"/>
    <property type="match status" value="1"/>
</dbReference>
<protein>
    <recommendedName>
        <fullName evidence="1">Phosphoribosyltransferase domain-containing protein</fullName>
    </recommendedName>
</protein>
<evidence type="ECO:0000259" key="1">
    <source>
        <dbReference type="Pfam" id="PF00156"/>
    </source>
</evidence>
<dbReference type="InterPro" id="IPR029057">
    <property type="entry name" value="PRTase-like"/>
</dbReference>